<sequence length="168" mass="18333">MATSNTLKLTAIAALLAILASTLTTDAYFYGARDEFDGDENLSERCRREVQQCPMQPCKNFMKSMSGGGGEKFGRGVLAMSATTNQMSMKEKCCRELRAVSEGCRCEAVKEMMKEMMEEEGEGGEGGEGGGGGGACRGPMEEMMRKAERLPSMCGMRPEYCRIRGEGW</sequence>
<dbReference type="RefSeq" id="XP_020092760.1">
    <property type="nucleotide sequence ID" value="XM_020237171.1"/>
</dbReference>
<evidence type="ECO:0000256" key="3">
    <source>
        <dbReference type="SAM" id="SignalP"/>
    </source>
</evidence>
<dbReference type="PANTHER" id="PTHR35496">
    <property type="entry name" value="2S SEED STORAGE PROTEIN 1-RELATED"/>
    <property type="match status" value="1"/>
</dbReference>
<feature type="compositionally biased region" description="Gly residues" evidence="2">
    <location>
        <begin position="126"/>
        <end position="136"/>
    </location>
</feature>
<reference evidence="5" key="1">
    <citation type="journal article" date="2015" name="Nat. Genet.">
        <title>The pineapple genome and the evolution of CAM photosynthesis.</title>
        <authorList>
            <person name="Ming R."/>
            <person name="VanBuren R."/>
            <person name="Wai C.M."/>
            <person name="Tang H."/>
            <person name="Schatz M.C."/>
            <person name="Bowers J.E."/>
            <person name="Lyons E."/>
            <person name="Wang M.L."/>
            <person name="Chen J."/>
            <person name="Biggers E."/>
            <person name="Zhang J."/>
            <person name="Huang L."/>
            <person name="Zhang L."/>
            <person name="Miao W."/>
            <person name="Zhang J."/>
            <person name="Ye Z."/>
            <person name="Miao C."/>
            <person name="Lin Z."/>
            <person name="Wang H."/>
            <person name="Zhou H."/>
            <person name="Yim W.C."/>
            <person name="Priest H.D."/>
            <person name="Zheng C."/>
            <person name="Woodhouse M."/>
            <person name="Edger P.P."/>
            <person name="Guyot R."/>
            <person name="Guo H.B."/>
            <person name="Guo H."/>
            <person name="Zheng G."/>
            <person name="Singh R."/>
            <person name="Sharma A."/>
            <person name="Min X."/>
            <person name="Zheng Y."/>
            <person name="Lee H."/>
            <person name="Gurtowski J."/>
            <person name="Sedlazeck F.J."/>
            <person name="Harkess A."/>
            <person name="McKain M.R."/>
            <person name="Liao Z."/>
            <person name="Fang J."/>
            <person name="Liu J."/>
            <person name="Zhang X."/>
            <person name="Zhang Q."/>
            <person name="Hu W."/>
            <person name="Qin Y."/>
            <person name="Wang K."/>
            <person name="Chen L.Y."/>
            <person name="Shirley N."/>
            <person name="Lin Y.R."/>
            <person name="Liu L.Y."/>
            <person name="Hernandez A.G."/>
            <person name="Wright C.L."/>
            <person name="Bulone V."/>
            <person name="Tuskan G.A."/>
            <person name="Heath K."/>
            <person name="Zee F."/>
            <person name="Moore P.H."/>
            <person name="Sunkar R."/>
            <person name="Leebens-Mack J.H."/>
            <person name="Mockler T."/>
            <person name="Bennetzen J.L."/>
            <person name="Freeling M."/>
            <person name="Sankoff D."/>
            <person name="Paterson A.H."/>
            <person name="Zhu X."/>
            <person name="Yang X."/>
            <person name="Smith J.A."/>
            <person name="Cushman J.C."/>
            <person name="Paull R.E."/>
            <person name="Yu Q."/>
        </authorList>
    </citation>
    <scope>NUCLEOTIDE SEQUENCE [LARGE SCALE GENOMIC DNA]</scope>
    <source>
        <strain evidence="5">cv. F153</strain>
    </source>
</reference>
<name>A0A6P5FHQ4_ANACO</name>
<evidence type="ECO:0000256" key="2">
    <source>
        <dbReference type="SAM" id="MobiDB-lite"/>
    </source>
</evidence>
<accession>A0A6P5FHQ4</accession>
<evidence type="ECO:0000313" key="5">
    <source>
        <dbReference type="Proteomes" id="UP000515123"/>
    </source>
</evidence>
<evidence type="ECO:0000256" key="1">
    <source>
        <dbReference type="ARBA" id="ARBA00008262"/>
    </source>
</evidence>
<dbReference type="Pfam" id="PF00234">
    <property type="entry name" value="Tryp_alpha_amyl"/>
    <property type="match status" value="1"/>
</dbReference>
<dbReference type="InterPro" id="IPR000617">
    <property type="entry name" value="Napin/2SS/CON"/>
</dbReference>
<dbReference type="Proteomes" id="UP000515123">
    <property type="component" value="Linkage group 7"/>
</dbReference>
<dbReference type="GeneID" id="109713178"/>
<feature type="domain" description="Bifunctional inhibitor/plant lipid transfer protein/seed storage helical" evidence="4">
    <location>
        <begin position="46"/>
        <end position="161"/>
    </location>
</feature>
<comment type="similarity">
    <text evidence="1">Belongs to the 2S seed storage albumins family.</text>
</comment>
<dbReference type="InterPro" id="IPR016140">
    <property type="entry name" value="Bifunc_inhib/LTP/seed_store"/>
</dbReference>
<feature type="signal peptide" evidence="3">
    <location>
        <begin position="1"/>
        <end position="24"/>
    </location>
</feature>
<reference evidence="6" key="2">
    <citation type="submission" date="2025-08" db="UniProtKB">
        <authorList>
            <consortium name="RefSeq"/>
        </authorList>
    </citation>
    <scope>IDENTIFICATION</scope>
    <source>
        <tissue evidence="6">Leaf</tissue>
    </source>
</reference>
<proteinExistence type="inferred from homology"/>
<dbReference type="PANTHER" id="PTHR35496:SF4">
    <property type="entry name" value="2S SULFUR-RICH SEED STORAGE PROTEIN 2-LIKE"/>
    <property type="match status" value="1"/>
</dbReference>
<dbReference type="GO" id="GO:0045735">
    <property type="term" value="F:nutrient reservoir activity"/>
    <property type="evidence" value="ECO:0007669"/>
    <property type="project" value="InterPro"/>
</dbReference>
<organism evidence="5 6">
    <name type="scientific">Ananas comosus</name>
    <name type="common">Pineapple</name>
    <name type="synonym">Ananas ananas</name>
    <dbReference type="NCBI Taxonomy" id="4615"/>
    <lineage>
        <taxon>Eukaryota</taxon>
        <taxon>Viridiplantae</taxon>
        <taxon>Streptophyta</taxon>
        <taxon>Embryophyta</taxon>
        <taxon>Tracheophyta</taxon>
        <taxon>Spermatophyta</taxon>
        <taxon>Magnoliopsida</taxon>
        <taxon>Liliopsida</taxon>
        <taxon>Poales</taxon>
        <taxon>Bromeliaceae</taxon>
        <taxon>Bromelioideae</taxon>
        <taxon>Ananas</taxon>
    </lineage>
</organism>
<gene>
    <name evidence="6" type="primary">LOC109713178</name>
</gene>
<dbReference type="InterPro" id="IPR036312">
    <property type="entry name" value="Bifun_inhib/LTP/seed_sf"/>
</dbReference>
<dbReference type="CDD" id="cd00261">
    <property type="entry name" value="AAI_SS"/>
    <property type="match status" value="1"/>
</dbReference>
<protein>
    <submittedName>
        <fullName evidence="6">2S albumin-like</fullName>
    </submittedName>
</protein>
<dbReference type="SMART" id="SM00499">
    <property type="entry name" value="AAI"/>
    <property type="match status" value="1"/>
</dbReference>
<dbReference type="Gene3D" id="1.10.110.10">
    <property type="entry name" value="Plant lipid-transfer and hydrophobic proteins"/>
    <property type="match status" value="1"/>
</dbReference>
<dbReference type="AlphaFoldDB" id="A0A6P5FHQ4"/>
<dbReference type="OrthoDB" id="653963at2759"/>
<keyword evidence="3" id="KW-0732">Signal</keyword>
<keyword evidence="5" id="KW-1185">Reference proteome</keyword>
<evidence type="ECO:0000313" key="6">
    <source>
        <dbReference type="RefSeq" id="XP_020092760.1"/>
    </source>
</evidence>
<dbReference type="SUPFAM" id="SSF47699">
    <property type="entry name" value="Bifunctional inhibitor/lipid-transfer protein/seed storage 2S albumin"/>
    <property type="match status" value="1"/>
</dbReference>
<evidence type="ECO:0000259" key="4">
    <source>
        <dbReference type="SMART" id="SM00499"/>
    </source>
</evidence>
<dbReference type="Gramene" id="Aco014489.1.mrna1">
    <property type="protein sequence ID" value="Aco014489.1.mrna1.cds1"/>
    <property type="gene ID" value="Aco014489.1.path1"/>
</dbReference>
<feature type="chain" id="PRO_5028288856" evidence="3">
    <location>
        <begin position="25"/>
        <end position="168"/>
    </location>
</feature>
<feature type="region of interest" description="Disordered" evidence="2">
    <location>
        <begin position="117"/>
        <end position="138"/>
    </location>
</feature>